<comment type="caution">
    <text evidence="2">The sequence shown here is derived from an EMBL/GenBank/DDBJ whole genome shotgun (WGS) entry which is preliminary data.</text>
</comment>
<feature type="compositionally biased region" description="Low complexity" evidence="1">
    <location>
        <begin position="23"/>
        <end position="32"/>
    </location>
</feature>
<feature type="compositionally biased region" description="Low complexity" evidence="1">
    <location>
        <begin position="91"/>
        <end position="101"/>
    </location>
</feature>
<organism evidence="2 3">
    <name type="scientific">Streptomonospora mangrovi</name>
    <dbReference type="NCBI Taxonomy" id="2883123"/>
    <lineage>
        <taxon>Bacteria</taxon>
        <taxon>Bacillati</taxon>
        <taxon>Actinomycetota</taxon>
        <taxon>Actinomycetes</taxon>
        <taxon>Streptosporangiales</taxon>
        <taxon>Nocardiopsidaceae</taxon>
        <taxon>Streptomonospora</taxon>
    </lineage>
</organism>
<keyword evidence="3" id="KW-1185">Reference proteome</keyword>
<sequence length="237" mass="24639">MSSPTPSSSPRPGGPLNHPHDPAAPGVPGAAGARDDVHAVGSDGTVTPGGTGQTGDAARHRAEDRYAAETGTRTPPTRATTIGSAERRGSARSGSGPQSTPAGGGATGSPPHGSPAGAEAASDGHTAAPVASDRAASTAPRGDGADVLTLFSEEDRKRFQDKWRDAQGDFVDDPRAAVHTADELVDEVLRTLTAKFTDHKRTLEAQWSHQGEADTETLRTAMRSYRTFFQQLLQTRN</sequence>
<evidence type="ECO:0000313" key="2">
    <source>
        <dbReference type="EMBL" id="MDA0563653.1"/>
    </source>
</evidence>
<name>A0A9X3SCG9_9ACTN</name>
<feature type="compositionally biased region" description="Low complexity" evidence="1">
    <location>
        <begin position="108"/>
        <end position="121"/>
    </location>
</feature>
<accession>A0A9X3SCG9</accession>
<gene>
    <name evidence="2" type="ORF">LG943_04800</name>
</gene>
<dbReference type="Proteomes" id="UP001140076">
    <property type="component" value="Unassembled WGS sequence"/>
</dbReference>
<proteinExistence type="predicted"/>
<reference evidence="2" key="1">
    <citation type="submission" date="2021-10" db="EMBL/GenBank/DDBJ databases">
        <title>Streptomonospora sp. nov., isolated from mangrove soil.</title>
        <authorList>
            <person name="Chen X."/>
            <person name="Ge X."/>
            <person name="Liu W."/>
        </authorList>
    </citation>
    <scope>NUCLEOTIDE SEQUENCE</scope>
    <source>
        <strain evidence="2">S1-112</strain>
    </source>
</reference>
<feature type="compositionally biased region" description="Basic and acidic residues" evidence="1">
    <location>
        <begin position="57"/>
        <end position="67"/>
    </location>
</feature>
<evidence type="ECO:0000256" key="1">
    <source>
        <dbReference type="SAM" id="MobiDB-lite"/>
    </source>
</evidence>
<evidence type="ECO:0000313" key="3">
    <source>
        <dbReference type="Proteomes" id="UP001140076"/>
    </source>
</evidence>
<feature type="region of interest" description="Disordered" evidence="1">
    <location>
        <begin position="1"/>
        <end position="148"/>
    </location>
</feature>
<dbReference type="EMBL" id="JAJAQC010000005">
    <property type="protein sequence ID" value="MDA0563653.1"/>
    <property type="molecule type" value="Genomic_DNA"/>
</dbReference>
<feature type="compositionally biased region" description="Low complexity" evidence="1">
    <location>
        <begin position="68"/>
        <end position="84"/>
    </location>
</feature>
<dbReference type="AlphaFoldDB" id="A0A9X3SCG9"/>
<dbReference type="RefSeq" id="WP_270070927.1">
    <property type="nucleotide sequence ID" value="NZ_JAJAQC010000005.1"/>
</dbReference>
<protein>
    <submittedName>
        <fullName evidence="2">Uncharacterized protein</fullName>
    </submittedName>
</protein>